<comment type="similarity">
    <text evidence="3">Belongs to the metallo-dependent hydrolases superfamily. Adenosine and AMP deaminases family.</text>
</comment>
<dbReference type="EMBL" id="HBEO01024407">
    <property type="protein sequence ID" value="CAD8495048.1"/>
    <property type="molecule type" value="Transcribed_RNA"/>
</dbReference>
<name>A0A7S0EUD6_9CRYP</name>
<evidence type="ECO:0000256" key="8">
    <source>
        <dbReference type="ARBA" id="ARBA00023080"/>
    </source>
</evidence>
<keyword evidence="5" id="KW-0479">Metal-binding</keyword>
<evidence type="ECO:0000256" key="4">
    <source>
        <dbReference type="ARBA" id="ARBA00012775"/>
    </source>
</evidence>
<evidence type="ECO:0000256" key="7">
    <source>
        <dbReference type="ARBA" id="ARBA00022833"/>
    </source>
</evidence>
<proteinExistence type="inferred from homology"/>
<dbReference type="Gene3D" id="3.20.20.140">
    <property type="entry name" value="Metal-dependent hydrolases"/>
    <property type="match status" value="1"/>
</dbReference>
<dbReference type="PANTHER" id="PTHR11359">
    <property type="entry name" value="AMP DEAMINASE"/>
    <property type="match status" value="1"/>
</dbReference>
<dbReference type="EC" id="3.5.4.6" evidence="4"/>
<dbReference type="Gene3D" id="4.10.800.20">
    <property type="match status" value="1"/>
</dbReference>
<accession>A0A7S0EUD6</accession>
<dbReference type="AlphaFoldDB" id="A0A7S0EUD6"/>
<evidence type="ECO:0000313" key="9">
    <source>
        <dbReference type="EMBL" id="CAD8495048.1"/>
    </source>
</evidence>
<dbReference type="GO" id="GO:0046033">
    <property type="term" value="P:AMP metabolic process"/>
    <property type="evidence" value="ECO:0007669"/>
    <property type="project" value="TreeGrafter"/>
</dbReference>
<dbReference type="GO" id="GO:0032264">
    <property type="term" value="P:IMP salvage"/>
    <property type="evidence" value="ECO:0007669"/>
    <property type="project" value="UniProtKB-UniPathway"/>
</dbReference>
<dbReference type="GO" id="GO:0046872">
    <property type="term" value="F:metal ion binding"/>
    <property type="evidence" value="ECO:0007669"/>
    <property type="project" value="UniProtKB-KW"/>
</dbReference>
<dbReference type="InterPro" id="IPR032466">
    <property type="entry name" value="Metal_Hydrolase"/>
</dbReference>
<sequence length="746" mass="86170">MEHTRQGAERYDIEIKSAFENGSPRNVPILQGETIDWLPNEDEESESFQTVPVYPVLRHVSSVGELINDTSVTSPKPFAKVPLQEPQLKRITAENIPLESIYMSQQFAVEETPITEEIARAAADLDKCIQRRMKYVGATKQALKAMWEGERIPPCRSPPYLPFRPSQWTPAGVVESDFPASTDHVLSFNHGVYSLSGPSNYSVPVSCSDFYDDLRRTMKVIGTPSVNSFCSKRLLLLEAKFKLHLLLNEEKEIAIAKINPHRDFYNVRKVDTHIHHSASMHQKHLLRFIKKKLKIDRDRVVIFRDGKELTLQEVFDSLRMTAYDLSLDMLDVHADNSTLHRFDRFNLKYNPCGSSRLREIFLKTDNMIDGLYLAQITQELFADYQESKYQMAELRVSIYGRDKEEWNKLAKWICDNNLYCDNNRWVVQIPRLYHVHKRTTSSIKVFSDVIENVFEPLFKATIAPEEYPQLHLFLQQVIAFDSVDDESLGERKIWKDPPTPDTWDSEDNLPYSYYIYMMWANIYVLNQFRRERGFSTFTLRPHCGEAGDLDHVVAAFLLADGINHGITMRRSPSLQYLFYLEQIGLAVSPMSNNALFLQYDRNPFDTYFKRGLNVSLSTDDPLQFHMTKEPLLEEYGMAKQMFRYTNVDLCEIARNSILQSGFEDCVKSHWIGANYYLPGPSGNDISRTNVPDLRLHFRHVTLEEEQSYVAECANKFYSGETARVLSPSIKPRAKTLAAEVPSLHKQ</sequence>
<organism evidence="9">
    <name type="scientific">Hanusia phi</name>
    <dbReference type="NCBI Taxonomy" id="3032"/>
    <lineage>
        <taxon>Eukaryota</taxon>
        <taxon>Cryptophyceae</taxon>
        <taxon>Pyrenomonadales</taxon>
        <taxon>Geminigeraceae</taxon>
        <taxon>Hanusia</taxon>
    </lineage>
</organism>
<comment type="pathway">
    <text evidence="2">Purine metabolism; IMP biosynthesis via salvage pathway; IMP from AMP: step 1/1.</text>
</comment>
<comment type="cofactor">
    <cofactor evidence="1">
        <name>Zn(2+)</name>
        <dbReference type="ChEBI" id="CHEBI:29105"/>
    </cofactor>
</comment>
<dbReference type="Pfam" id="PF19326">
    <property type="entry name" value="AMP_deaminase"/>
    <property type="match status" value="1"/>
</dbReference>
<dbReference type="SUPFAM" id="SSF51556">
    <property type="entry name" value="Metallo-dependent hydrolases"/>
    <property type="match status" value="1"/>
</dbReference>
<evidence type="ECO:0000256" key="2">
    <source>
        <dbReference type="ARBA" id="ARBA00004955"/>
    </source>
</evidence>
<dbReference type="InterPro" id="IPR006329">
    <property type="entry name" value="AMPD"/>
</dbReference>
<evidence type="ECO:0000256" key="6">
    <source>
        <dbReference type="ARBA" id="ARBA00022801"/>
    </source>
</evidence>
<keyword evidence="8" id="KW-0546">Nucleotide metabolism</keyword>
<dbReference type="NCBIfam" id="TIGR01429">
    <property type="entry name" value="AMP_deaminase"/>
    <property type="match status" value="1"/>
</dbReference>
<evidence type="ECO:0000256" key="1">
    <source>
        <dbReference type="ARBA" id="ARBA00001947"/>
    </source>
</evidence>
<dbReference type="InterPro" id="IPR006650">
    <property type="entry name" value="A/AMP_deam_AS"/>
</dbReference>
<dbReference type="FunFam" id="3.20.20.140:FF:000035">
    <property type="entry name" value="Probable amp deaminase"/>
    <property type="match status" value="1"/>
</dbReference>
<keyword evidence="7" id="KW-0862">Zinc</keyword>
<dbReference type="PROSITE" id="PS00485">
    <property type="entry name" value="A_DEAMINASE"/>
    <property type="match status" value="1"/>
</dbReference>
<dbReference type="UniPathway" id="UPA00591">
    <property type="reaction ID" value="UER00663"/>
</dbReference>
<evidence type="ECO:0000256" key="3">
    <source>
        <dbReference type="ARBA" id="ARBA00006676"/>
    </source>
</evidence>
<dbReference type="GO" id="GO:0005829">
    <property type="term" value="C:cytosol"/>
    <property type="evidence" value="ECO:0007669"/>
    <property type="project" value="TreeGrafter"/>
</dbReference>
<keyword evidence="6" id="KW-0378">Hydrolase</keyword>
<reference evidence="9" key="1">
    <citation type="submission" date="2021-01" db="EMBL/GenBank/DDBJ databases">
        <authorList>
            <person name="Corre E."/>
            <person name="Pelletier E."/>
            <person name="Niang G."/>
            <person name="Scheremetjew M."/>
            <person name="Finn R."/>
            <person name="Kale V."/>
            <person name="Holt S."/>
            <person name="Cochrane G."/>
            <person name="Meng A."/>
            <person name="Brown T."/>
            <person name="Cohen L."/>
        </authorList>
    </citation>
    <scope>NUCLEOTIDE SEQUENCE</scope>
    <source>
        <strain evidence="9">CCMP325</strain>
    </source>
</reference>
<dbReference type="GO" id="GO:0003876">
    <property type="term" value="F:AMP deaminase activity"/>
    <property type="evidence" value="ECO:0007669"/>
    <property type="project" value="UniProtKB-EC"/>
</dbReference>
<evidence type="ECO:0000256" key="5">
    <source>
        <dbReference type="ARBA" id="ARBA00022723"/>
    </source>
</evidence>
<protein>
    <recommendedName>
        <fullName evidence="4">AMP deaminase</fullName>
        <ecNumber evidence="4">3.5.4.6</ecNumber>
    </recommendedName>
</protein>
<dbReference type="PANTHER" id="PTHR11359:SF0">
    <property type="entry name" value="AMP DEAMINASE"/>
    <property type="match status" value="1"/>
</dbReference>
<gene>
    <name evidence="9" type="ORF">HPHI1048_LOCUS16432</name>
</gene>
<dbReference type="FunFam" id="4.10.800.20:FF:000001">
    <property type="entry name" value="AMP deaminase"/>
    <property type="match status" value="1"/>
</dbReference>